<keyword evidence="3" id="KW-1185">Reference proteome</keyword>
<gene>
    <name evidence="2" type="ORF">DNFV4_01002</name>
</gene>
<accession>A0AA86T263</accession>
<name>A0AA86T263_9BACT</name>
<evidence type="ECO:0000313" key="3">
    <source>
        <dbReference type="Proteomes" id="UP001179121"/>
    </source>
</evidence>
<dbReference type="KEGG" id="nti:DNFV4_01002"/>
<feature type="signal peptide" evidence="1">
    <location>
        <begin position="1"/>
        <end position="35"/>
    </location>
</feature>
<organism evidence="2 3">
    <name type="scientific">Nitrospira tepida</name>
    <dbReference type="NCBI Taxonomy" id="2973512"/>
    <lineage>
        <taxon>Bacteria</taxon>
        <taxon>Pseudomonadati</taxon>
        <taxon>Nitrospirota</taxon>
        <taxon>Nitrospiria</taxon>
        <taxon>Nitrospirales</taxon>
        <taxon>Nitrospiraceae</taxon>
        <taxon>Nitrospira</taxon>
    </lineage>
</organism>
<evidence type="ECO:0000256" key="1">
    <source>
        <dbReference type="SAM" id="SignalP"/>
    </source>
</evidence>
<evidence type="ECO:0000313" key="2">
    <source>
        <dbReference type="EMBL" id="CAI4030574.1"/>
    </source>
</evidence>
<dbReference type="AlphaFoldDB" id="A0AA86T263"/>
<reference evidence="2" key="1">
    <citation type="submission" date="2022-10" db="EMBL/GenBank/DDBJ databases">
        <authorList>
            <person name="Koch H."/>
        </authorList>
    </citation>
    <scope>NUCLEOTIDE SEQUENCE</scope>
    <source>
        <strain evidence="2">DNF</strain>
    </source>
</reference>
<evidence type="ECO:0008006" key="4">
    <source>
        <dbReference type="Google" id="ProtNLM"/>
    </source>
</evidence>
<proteinExistence type="predicted"/>
<feature type="chain" id="PRO_5041636025" description="Lipoprotein" evidence="1">
    <location>
        <begin position="36"/>
        <end position="186"/>
    </location>
</feature>
<protein>
    <recommendedName>
        <fullName evidence="4">Lipoprotein</fullName>
    </recommendedName>
</protein>
<dbReference type="RefSeq" id="WP_289267558.1">
    <property type="nucleotide sequence ID" value="NZ_OX365700.1"/>
</dbReference>
<dbReference type="PROSITE" id="PS51257">
    <property type="entry name" value="PROKAR_LIPOPROTEIN"/>
    <property type="match status" value="1"/>
</dbReference>
<keyword evidence="1" id="KW-0732">Signal</keyword>
<dbReference type="EMBL" id="OX365700">
    <property type="protein sequence ID" value="CAI4030574.1"/>
    <property type="molecule type" value="Genomic_DNA"/>
</dbReference>
<dbReference type="Proteomes" id="UP001179121">
    <property type="component" value="Chromosome"/>
</dbReference>
<sequence length="186" mass="20756">MLHRNVHPRSSRLWCMGAGVGAALAAWLSCSTAHAVPMTNDPRDFEGIPWGAELKESDDFQAVDRSPRMVTYERKPGPPPFGGQIVESMKFVAIDGKFARVTIRYQSLEAHRGIVAYLEARFGALDRTPGQIANISIQTLNWKGPETDIMLTYNPQTQQGIIFYESQSLAQRFYPVERGSDSAPRN</sequence>